<organism evidence="3 4">
    <name type="scientific">Komarekiella delphini-convector SJRDD-AB1</name>
    <dbReference type="NCBI Taxonomy" id="2593771"/>
    <lineage>
        <taxon>Bacteria</taxon>
        <taxon>Bacillati</taxon>
        <taxon>Cyanobacteriota</taxon>
        <taxon>Cyanophyceae</taxon>
        <taxon>Nostocales</taxon>
        <taxon>Nostocaceae</taxon>
        <taxon>Komarekiella</taxon>
        <taxon>Komarekiella delphini-convector</taxon>
    </lineage>
</organism>
<name>A0AA40VRQ7_9NOST</name>
<dbReference type="GO" id="GO:0016757">
    <property type="term" value="F:glycosyltransferase activity"/>
    <property type="evidence" value="ECO:0007669"/>
    <property type="project" value="InterPro"/>
</dbReference>
<dbReference type="Pfam" id="PF13439">
    <property type="entry name" value="Glyco_transf_4"/>
    <property type="match status" value="1"/>
</dbReference>
<accession>A0AA40VRQ7</accession>
<dbReference type="InterPro" id="IPR001296">
    <property type="entry name" value="Glyco_trans_1"/>
</dbReference>
<evidence type="ECO:0000259" key="2">
    <source>
        <dbReference type="Pfam" id="PF13439"/>
    </source>
</evidence>
<reference evidence="3" key="1">
    <citation type="submission" date="2019-07" db="EMBL/GenBank/DDBJ databases">
        <title>Toxilogical consequences of a new and cryptic species of cyanobacteria (Komarekiella delphini-convector) recovered from the epidermis of a bottlenose dolphin and 1500 ft. in the air.</title>
        <authorList>
            <person name="Brown A.O."/>
            <person name="Dvorak P."/>
            <person name="Villanueva C.D."/>
            <person name="Foss A.J."/>
            <person name="Garvey A.D."/>
            <person name="Gibson Q.A."/>
            <person name="Johansen J.R."/>
            <person name="Casamatta D.A."/>
        </authorList>
    </citation>
    <scope>NUCLEOTIDE SEQUENCE</scope>
    <source>
        <strain evidence="3">SJRDD-AB1</strain>
    </source>
</reference>
<keyword evidence="4" id="KW-1185">Reference proteome</keyword>
<dbReference type="PANTHER" id="PTHR45947:SF14">
    <property type="entry name" value="SLL1723 PROTEIN"/>
    <property type="match status" value="1"/>
</dbReference>
<dbReference type="EMBL" id="VJXY01000011">
    <property type="protein sequence ID" value="MBD6616576.1"/>
    <property type="molecule type" value="Genomic_DNA"/>
</dbReference>
<dbReference type="RefSeq" id="WP_191757820.1">
    <property type="nucleotide sequence ID" value="NZ_VJXY01000011.1"/>
</dbReference>
<gene>
    <name evidence="3" type="ORF">FNW02_12210</name>
</gene>
<dbReference type="SUPFAM" id="SSF53756">
    <property type="entry name" value="UDP-Glycosyltransferase/glycogen phosphorylase"/>
    <property type="match status" value="1"/>
</dbReference>
<evidence type="ECO:0000313" key="3">
    <source>
        <dbReference type="EMBL" id="MBD6616576.1"/>
    </source>
</evidence>
<evidence type="ECO:0000259" key="1">
    <source>
        <dbReference type="Pfam" id="PF00534"/>
    </source>
</evidence>
<feature type="domain" description="Glycosyltransferase subfamily 4-like N-terminal" evidence="2">
    <location>
        <begin position="15"/>
        <end position="208"/>
    </location>
</feature>
<dbReference type="PANTHER" id="PTHR45947">
    <property type="entry name" value="SULFOQUINOVOSYL TRANSFERASE SQD2"/>
    <property type="match status" value="1"/>
</dbReference>
<comment type="caution">
    <text evidence="3">The sequence shown here is derived from an EMBL/GenBank/DDBJ whole genome shotgun (WGS) entry which is preliminary data.</text>
</comment>
<protein>
    <submittedName>
        <fullName evidence="3">Colanic acid biosynthesis glycosyltransferase WcaL</fullName>
    </submittedName>
</protein>
<feature type="domain" description="Glycosyl transferase family 1" evidence="1">
    <location>
        <begin position="225"/>
        <end position="380"/>
    </location>
</feature>
<dbReference type="InterPro" id="IPR028098">
    <property type="entry name" value="Glyco_trans_4-like_N"/>
</dbReference>
<proteinExistence type="predicted"/>
<dbReference type="AlphaFoldDB" id="A0AA40VRQ7"/>
<evidence type="ECO:0000313" key="4">
    <source>
        <dbReference type="Proteomes" id="UP001165986"/>
    </source>
</evidence>
<dbReference type="Proteomes" id="UP001165986">
    <property type="component" value="Unassembled WGS sequence"/>
</dbReference>
<dbReference type="InterPro" id="IPR050194">
    <property type="entry name" value="Glycosyltransferase_grp1"/>
</dbReference>
<dbReference type="Pfam" id="PF00534">
    <property type="entry name" value="Glycos_transf_1"/>
    <property type="match status" value="1"/>
</dbReference>
<sequence>MKIAFFVNQFPTLSETFILNQITGLIDRGHEVYIYADRPGDMSKIHPEVEKYNLLANTYYIGKPDSRILRLIKIFKLLPNFRRDPILLLHSINLLKYKKLAASLTLFYTVAQLLNKPRVYDIIHCHFGTNGLKAILLKELNVIQGKLITAFHGYDVSQYVKKYGTNVYANLFATGELCCPISKHMKFQLAELGCDENHLVIHRMGIDCHKFLFTLRQQPQDGIIRIITIARLVEKKGVEYGIRAVANLIKSGMKLEYNIVGDGFLRENLQQLIQELDLIDSIKLLGWKQQQEVVKILDNSHILLAPSVTSQQGDQEGIPIVLIEAIAMGLPVVSTYHSGIPELIENGKSGFLVPERDVNALTEKLHYLVEHPEIWASMGLAGRVFVEENYDINKLNDKLVEIYKNLSHTNTEQKTALTASASI</sequence>
<dbReference type="Gene3D" id="3.40.50.2000">
    <property type="entry name" value="Glycogen Phosphorylase B"/>
    <property type="match status" value="2"/>
</dbReference>